<keyword evidence="1" id="KW-0812">Transmembrane</keyword>
<feature type="transmembrane region" description="Helical" evidence="1">
    <location>
        <begin position="35"/>
        <end position="52"/>
    </location>
</feature>
<keyword evidence="1" id="KW-1133">Transmembrane helix</keyword>
<protein>
    <submittedName>
        <fullName evidence="2">Uncharacterized protein</fullName>
    </submittedName>
</protein>
<accession>A0A931G455</accession>
<name>A0A931G455_9MICC</name>
<gene>
    <name evidence="2" type="ORF">IV500_03270</name>
</gene>
<sequence length="57" mass="5880">MTSSRPHRNGRGLFAGILLGAILGLILGGYFGNRLWPAVIGAAVLGAAMYRVNPGGK</sequence>
<keyword evidence="1" id="KW-0472">Membrane</keyword>
<evidence type="ECO:0000256" key="1">
    <source>
        <dbReference type="SAM" id="Phobius"/>
    </source>
</evidence>
<keyword evidence="3" id="KW-1185">Reference proteome</keyword>
<dbReference type="AlphaFoldDB" id="A0A931G455"/>
<proteinExistence type="predicted"/>
<dbReference type="RefSeq" id="WP_196395379.1">
    <property type="nucleotide sequence ID" value="NZ_JADNYM010000003.1"/>
</dbReference>
<dbReference type="Proteomes" id="UP000655366">
    <property type="component" value="Unassembled WGS sequence"/>
</dbReference>
<dbReference type="EMBL" id="JADNYM010000003">
    <property type="protein sequence ID" value="MBG0738448.1"/>
    <property type="molecule type" value="Genomic_DNA"/>
</dbReference>
<evidence type="ECO:0000313" key="3">
    <source>
        <dbReference type="Proteomes" id="UP000655366"/>
    </source>
</evidence>
<reference evidence="2 3" key="1">
    <citation type="submission" date="2020-11" db="EMBL/GenBank/DDBJ databases">
        <title>Arthrobacter antarcticus sp. nov., isolated from Antarctic Soil.</title>
        <authorList>
            <person name="Li J."/>
        </authorList>
    </citation>
    <scope>NUCLEOTIDE SEQUENCE [LARGE SCALE GENOMIC DNA]</scope>
    <source>
        <strain evidence="2 3">Z1-20</strain>
    </source>
</reference>
<feature type="transmembrane region" description="Helical" evidence="1">
    <location>
        <begin position="12"/>
        <end position="29"/>
    </location>
</feature>
<evidence type="ECO:0000313" key="2">
    <source>
        <dbReference type="EMBL" id="MBG0738448.1"/>
    </source>
</evidence>
<comment type="caution">
    <text evidence="2">The sequence shown here is derived from an EMBL/GenBank/DDBJ whole genome shotgun (WGS) entry which is preliminary data.</text>
</comment>
<organism evidence="2 3">
    <name type="scientific">Arthrobacter terrae</name>
    <dbReference type="NCBI Taxonomy" id="2935737"/>
    <lineage>
        <taxon>Bacteria</taxon>
        <taxon>Bacillati</taxon>
        <taxon>Actinomycetota</taxon>
        <taxon>Actinomycetes</taxon>
        <taxon>Micrococcales</taxon>
        <taxon>Micrococcaceae</taxon>
        <taxon>Arthrobacter</taxon>
    </lineage>
</organism>